<feature type="compositionally biased region" description="Acidic residues" evidence="5">
    <location>
        <begin position="167"/>
        <end position="176"/>
    </location>
</feature>
<dbReference type="InterPro" id="IPR000064">
    <property type="entry name" value="NLP_P60_dom"/>
</dbReference>
<feature type="region of interest" description="Disordered" evidence="5">
    <location>
        <begin position="99"/>
        <end position="214"/>
    </location>
</feature>
<feature type="domain" description="NlpC/P60" evidence="7">
    <location>
        <begin position="643"/>
        <end position="767"/>
    </location>
</feature>
<comment type="caution">
    <text evidence="8">The sequence shown here is derived from an EMBL/GenBank/DDBJ whole genome shotgun (WGS) entry which is preliminary data.</text>
</comment>
<keyword evidence="6" id="KW-0732">Signal</keyword>
<evidence type="ECO:0000256" key="5">
    <source>
        <dbReference type="SAM" id="MobiDB-lite"/>
    </source>
</evidence>
<comment type="similarity">
    <text evidence="1">Belongs to the peptidase C40 family.</text>
</comment>
<evidence type="ECO:0000256" key="1">
    <source>
        <dbReference type="ARBA" id="ARBA00007074"/>
    </source>
</evidence>
<feature type="compositionally biased region" description="Pro residues" evidence="5">
    <location>
        <begin position="284"/>
        <end position="308"/>
    </location>
</feature>
<reference evidence="8 9" key="1">
    <citation type="submission" date="2024-01" db="EMBL/GenBank/DDBJ databases">
        <title>novel species in genus Adlercreutzia.</title>
        <authorList>
            <person name="Liu X."/>
        </authorList>
    </citation>
    <scope>NUCLEOTIDE SEQUENCE [LARGE SCALE GENOMIC DNA]</scope>
    <source>
        <strain evidence="8 9">R7</strain>
    </source>
</reference>
<feature type="chain" id="PRO_5046316112" evidence="6">
    <location>
        <begin position="26"/>
        <end position="812"/>
    </location>
</feature>
<evidence type="ECO:0000313" key="8">
    <source>
        <dbReference type="EMBL" id="MEC4175743.1"/>
    </source>
</evidence>
<dbReference type="RefSeq" id="WP_338209688.1">
    <property type="nucleotide sequence ID" value="NZ_JAYMFF010000007.1"/>
</dbReference>
<dbReference type="PANTHER" id="PTHR33308:SF9">
    <property type="entry name" value="PEPTIDOGLYCAN HYDROLASE FLGJ"/>
    <property type="match status" value="1"/>
</dbReference>
<dbReference type="InterPro" id="IPR051056">
    <property type="entry name" value="Glycosyl_Hydrolase_73"/>
</dbReference>
<feature type="compositionally biased region" description="Low complexity" evidence="5">
    <location>
        <begin position="177"/>
        <end position="190"/>
    </location>
</feature>
<evidence type="ECO:0000256" key="4">
    <source>
        <dbReference type="ARBA" id="ARBA00022807"/>
    </source>
</evidence>
<dbReference type="EMBL" id="JAYMFF010000007">
    <property type="protein sequence ID" value="MEC4175743.1"/>
    <property type="molecule type" value="Genomic_DNA"/>
</dbReference>
<dbReference type="InterPro" id="IPR038765">
    <property type="entry name" value="Papain-like_cys_pep_sf"/>
</dbReference>
<dbReference type="Pfam" id="PF01832">
    <property type="entry name" value="Glucosaminidase"/>
    <property type="match status" value="1"/>
</dbReference>
<dbReference type="PROSITE" id="PS51935">
    <property type="entry name" value="NLPC_P60"/>
    <property type="match status" value="1"/>
</dbReference>
<dbReference type="Pfam" id="PF00877">
    <property type="entry name" value="NLPC_P60"/>
    <property type="match status" value="1"/>
</dbReference>
<feature type="signal peptide" evidence="6">
    <location>
        <begin position="1"/>
        <end position="25"/>
    </location>
</feature>
<dbReference type="SUPFAM" id="SSF54001">
    <property type="entry name" value="Cysteine proteinases"/>
    <property type="match status" value="1"/>
</dbReference>
<dbReference type="CDD" id="cd06577">
    <property type="entry name" value="PASTA_pknB"/>
    <property type="match status" value="1"/>
</dbReference>
<dbReference type="Gene3D" id="1.10.530.10">
    <property type="match status" value="1"/>
</dbReference>
<feature type="compositionally biased region" description="Acidic residues" evidence="5">
    <location>
        <begin position="101"/>
        <end position="133"/>
    </location>
</feature>
<keyword evidence="2" id="KW-0645">Protease</keyword>
<gene>
    <name evidence="8" type="ORF">VIN30_04705</name>
</gene>
<evidence type="ECO:0000256" key="3">
    <source>
        <dbReference type="ARBA" id="ARBA00022801"/>
    </source>
</evidence>
<dbReference type="PANTHER" id="PTHR33308">
    <property type="entry name" value="PEPTIDOGLYCAN HYDROLASE FLGJ"/>
    <property type="match status" value="1"/>
</dbReference>
<sequence>MTSSKNAVSLLTAAALVVAPVGGVAATYQTGFADDGDGNNVRTEGGNPLPKSYEELVNRINGGERFTLADLELMKANGVFTDEAQYAELKAIIEGMPAAQDDAEPEAQPEPETQPEVEAPAEETPVEDAETPDADAVPPTEGADEGPADETTPPDPDTDANPPAEGDSTEDADDDTTVPPATTDPEAPGAPGEGEGQNPVEPPAAEKVTTMPEWPSLAMDGAALKAFLVEQGVPEDAITVVEVEDSTGTKAPGAILSTDPLPGTDIVAGQGVTITVAKAASEEPAPPVDPDPVDPVDPAPEPENPAPDNPVDEGIQKPDPDGAGGVTDSSHTAAVNKGQAQTPLKQVAVTVPSISFTHMDNSSYVARHYSEDLTTEKFISLVGEPARNIAAESDLYASVMIAQAILESASGNSTLAQAPNNNLFGIKGTYKGNSVQLPTREDDGSGATYTIMADFRQYETVEDSLSDYADLLSNSMGDFYAGARKSNTDSFVDACDFLVGRYATDIFYSEKLQDLIETYDLTRFDVPLTYELTETFVMPVKDEVTGLDLYLDPVADKTEYDALVAEYRAYVASTQEYQQALARWEEQMARAEDLYHVPVYLEKPATPAADTAMQQHKNAIDAERFADFDKLIAAGAPLPVREGRTLNDLTALANSFLGVPYLWGGTTPAGFDCSGLVQYCYREVFNIELPRTTYYQCEVGVEVPFEELLPGDLLFFDDGGDVHHVAMYLGDGYYVEAPHTGDVVKITAMNDKLPDFAKRIVESRDIDLSEYSDEQLSMFVEREKYLQEREQRLGVSDEALEELTEWLQGLQF</sequence>
<dbReference type="Gene3D" id="4.10.80.30">
    <property type="entry name" value="DNA polymerase, domain 6"/>
    <property type="match status" value="1"/>
</dbReference>
<accession>A0ABU6IH21</accession>
<feature type="region of interest" description="Disordered" evidence="5">
    <location>
        <begin position="280"/>
        <end position="342"/>
    </location>
</feature>
<protein>
    <submittedName>
        <fullName evidence="8">Glucosaminidase domain-containing protein</fullName>
    </submittedName>
</protein>
<dbReference type="InterPro" id="IPR005543">
    <property type="entry name" value="PASTA_dom"/>
</dbReference>
<keyword evidence="9" id="KW-1185">Reference proteome</keyword>
<dbReference type="InterPro" id="IPR002901">
    <property type="entry name" value="MGlyc_endo_b_GlcNAc-like_dom"/>
</dbReference>
<keyword evidence="4" id="KW-0788">Thiol protease</keyword>
<evidence type="ECO:0000259" key="7">
    <source>
        <dbReference type="PROSITE" id="PS51935"/>
    </source>
</evidence>
<organism evidence="8 9">
    <name type="scientific">Adlercreutzia wanghongyangiae</name>
    <dbReference type="NCBI Taxonomy" id="3111451"/>
    <lineage>
        <taxon>Bacteria</taxon>
        <taxon>Bacillati</taxon>
        <taxon>Actinomycetota</taxon>
        <taxon>Coriobacteriia</taxon>
        <taxon>Eggerthellales</taxon>
        <taxon>Eggerthellaceae</taxon>
        <taxon>Adlercreutzia</taxon>
    </lineage>
</organism>
<name>A0ABU6IH21_9ACTN</name>
<keyword evidence="3" id="KW-0378">Hydrolase</keyword>
<dbReference type="Proteomes" id="UP001349994">
    <property type="component" value="Unassembled WGS sequence"/>
</dbReference>
<evidence type="ECO:0000313" key="9">
    <source>
        <dbReference type="Proteomes" id="UP001349994"/>
    </source>
</evidence>
<evidence type="ECO:0000256" key="2">
    <source>
        <dbReference type="ARBA" id="ARBA00022670"/>
    </source>
</evidence>
<dbReference type="SMART" id="SM00047">
    <property type="entry name" value="LYZ2"/>
    <property type="match status" value="1"/>
</dbReference>
<feature type="compositionally biased region" description="Polar residues" evidence="5">
    <location>
        <begin position="327"/>
        <end position="342"/>
    </location>
</feature>
<proteinExistence type="inferred from homology"/>
<dbReference type="Gene3D" id="3.90.1720.10">
    <property type="entry name" value="endopeptidase domain like (from Nostoc punctiforme)"/>
    <property type="match status" value="1"/>
</dbReference>
<evidence type="ECO:0000256" key="6">
    <source>
        <dbReference type="SAM" id="SignalP"/>
    </source>
</evidence>